<sequence length="71" mass="8257">MREALKYIDEQIKETNTAIAAVYLANKFFDIKKDDEAIKKASLKVEALKEVRLKILEDIAYNSEYEEVTML</sequence>
<dbReference type="AlphaFoldDB" id="A0A3D4S590"/>
<protein>
    <submittedName>
        <fullName evidence="1">Uncharacterized protein</fullName>
    </submittedName>
</protein>
<reference evidence="1 2" key="1">
    <citation type="journal article" date="2018" name="Nat. Biotechnol.">
        <title>A standardized bacterial taxonomy based on genome phylogeny substantially revises the tree of life.</title>
        <authorList>
            <person name="Parks D.H."/>
            <person name="Chuvochina M."/>
            <person name="Waite D.W."/>
            <person name="Rinke C."/>
            <person name="Skarshewski A."/>
            <person name="Chaumeil P.A."/>
            <person name="Hugenholtz P."/>
        </authorList>
    </citation>
    <scope>NUCLEOTIDE SEQUENCE [LARGE SCALE GENOMIC DNA]</scope>
    <source>
        <strain evidence="1">UBA11306</strain>
    </source>
</reference>
<accession>A0A3D4S590</accession>
<proteinExistence type="predicted"/>
<gene>
    <name evidence="1" type="ORF">DIW15_00225</name>
</gene>
<name>A0A3D4S590_9ENTE</name>
<dbReference type="EMBL" id="DQHO01000003">
    <property type="protein sequence ID" value="HCS93121.1"/>
    <property type="molecule type" value="Genomic_DNA"/>
</dbReference>
<dbReference type="STRING" id="1121105.GCA_000421665_01308"/>
<evidence type="ECO:0000313" key="2">
    <source>
        <dbReference type="Proteomes" id="UP000262195"/>
    </source>
</evidence>
<dbReference type="Proteomes" id="UP000262195">
    <property type="component" value="Unassembled WGS sequence"/>
</dbReference>
<organism evidence="1 2">
    <name type="scientific">Bavariicoccus seileri</name>
    <dbReference type="NCBI Taxonomy" id="549685"/>
    <lineage>
        <taxon>Bacteria</taxon>
        <taxon>Bacillati</taxon>
        <taxon>Bacillota</taxon>
        <taxon>Bacilli</taxon>
        <taxon>Lactobacillales</taxon>
        <taxon>Enterococcaceae</taxon>
        <taxon>Bavariicoccus</taxon>
    </lineage>
</organism>
<evidence type="ECO:0000313" key="1">
    <source>
        <dbReference type="EMBL" id="HCS93121.1"/>
    </source>
</evidence>
<comment type="caution">
    <text evidence="1">The sequence shown here is derived from an EMBL/GenBank/DDBJ whole genome shotgun (WGS) entry which is preliminary data.</text>
</comment>